<dbReference type="PANTHER" id="PTHR18640:SF5">
    <property type="entry name" value="SODIUM_BILE ACID COTRANSPORTER 7"/>
    <property type="match status" value="1"/>
</dbReference>
<name>A0AAV4SRM1_9ARAC</name>
<feature type="transmembrane region" description="Helical" evidence="2">
    <location>
        <begin position="204"/>
        <end position="225"/>
    </location>
</feature>
<feature type="transmembrane region" description="Helical" evidence="2">
    <location>
        <begin position="138"/>
        <end position="160"/>
    </location>
</feature>
<evidence type="ECO:0008006" key="5">
    <source>
        <dbReference type="Google" id="ProtNLM"/>
    </source>
</evidence>
<feature type="transmembrane region" description="Helical" evidence="2">
    <location>
        <begin position="7"/>
        <end position="28"/>
    </location>
</feature>
<sequence>MAVREIIYFLNKPFLIFIIVSIILAYLYPEIGAKGGILKPEITVKYGAIFIIFFISGVSLQSKELIAAACQLSVHLLIQIFSLLFIPLLVQIFVQLLGQVYPNPDLLAGFVTVSCMPPPVSSAVLLTKTVGGNEATAVFNSALGSLLGLFITPALLYLFFNGSGDVPVLNAIFQLSLTVVLPVIFGQCVRIMAGNKILRHKRRLSVIGSFLLLLIIYTTFCDTFSNHEESFTLSVVIITTAGVVLLQLILLSLAFFTSTSLLLHFSPEDVVAILYCSTHKSLTLGFPMLKVLYANEARFILISFPLLVYHPMQILIGSLLVPFLQKWMLSKTKFNSKSHFV</sequence>
<reference evidence="3 4" key="1">
    <citation type="submission" date="2021-06" db="EMBL/GenBank/DDBJ databases">
        <title>Caerostris darwini draft genome.</title>
        <authorList>
            <person name="Kono N."/>
            <person name="Arakawa K."/>
        </authorList>
    </citation>
    <scope>NUCLEOTIDE SEQUENCE [LARGE SCALE GENOMIC DNA]</scope>
</reference>
<keyword evidence="2" id="KW-0812">Transmembrane</keyword>
<dbReference type="InterPro" id="IPR016833">
    <property type="entry name" value="Put_Na-Bile_cotransptr"/>
</dbReference>
<feature type="transmembrane region" description="Helical" evidence="2">
    <location>
        <begin position="106"/>
        <end position="126"/>
    </location>
</feature>
<dbReference type="Gene3D" id="1.20.1530.20">
    <property type="match status" value="1"/>
</dbReference>
<dbReference type="InterPro" id="IPR038770">
    <property type="entry name" value="Na+/solute_symporter_sf"/>
</dbReference>
<dbReference type="PANTHER" id="PTHR18640">
    <property type="entry name" value="SOLUTE CARRIER FAMILY 10 MEMBER 7"/>
    <property type="match status" value="1"/>
</dbReference>
<dbReference type="GO" id="GO:0005886">
    <property type="term" value="C:plasma membrane"/>
    <property type="evidence" value="ECO:0007669"/>
    <property type="project" value="TreeGrafter"/>
</dbReference>
<dbReference type="Pfam" id="PF13593">
    <property type="entry name" value="SBF_like"/>
    <property type="match status" value="1"/>
</dbReference>
<evidence type="ECO:0000313" key="4">
    <source>
        <dbReference type="Proteomes" id="UP001054837"/>
    </source>
</evidence>
<feature type="transmembrane region" description="Helical" evidence="2">
    <location>
        <begin position="43"/>
        <end position="60"/>
    </location>
</feature>
<dbReference type="AlphaFoldDB" id="A0AAV4SRM1"/>
<dbReference type="PIRSF" id="PIRSF026166">
    <property type="entry name" value="UCP026166"/>
    <property type="match status" value="1"/>
</dbReference>
<accession>A0AAV4SRM1</accession>
<evidence type="ECO:0000256" key="1">
    <source>
        <dbReference type="ARBA" id="ARBA00006528"/>
    </source>
</evidence>
<organism evidence="3 4">
    <name type="scientific">Caerostris darwini</name>
    <dbReference type="NCBI Taxonomy" id="1538125"/>
    <lineage>
        <taxon>Eukaryota</taxon>
        <taxon>Metazoa</taxon>
        <taxon>Ecdysozoa</taxon>
        <taxon>Arthropoda</taxon>
        <taxon>Chelicerata</taxon>
        <taxon>Arachnida</taxon>
        <taxon>Araneae</taxon>
        <taxon>Araneomorphae</taxon>
        <taxon>Entelegynae</taxon>
        <taxon>Araneoidea</taxon>
        <taxon>Araneidae</taxon>
        <taxon>Caerostris</taxon>
    </lineage>
</organism>
<feature type="transmembrane region" description="Helical" evidence="2">
    <location>
        <begin position="231"/>
        <end position="258"/>
    </location>
</feature>
<gene>
    <name evidence="3" type="primary">slc10a7-b</name>
    <name evidence="3" type="ORF">CDAR_306351</name>
</gene>
<feature type="transmembrane region" description="Helical" evidence="2">
    <location>
        <begin position="172"/>
        <end position="192"/>
    </location>
</feature>
<dbReference type="Proteomes" id="UP001054837">
    <property type="component" value="Unassembled WGS sequence"/>
</dbReference>
<evidence type="ECO:0000256" key="2">
    <source>
        <dbReference type="SAM" id="Phobius"/>
    </source>
</evidence>
<comment type="similarity">
    <text evidence="1">Belongs to the bile acid:sodium symporter (BASS) (TC 2.A.28) family.</text>
</comment>
<protein>
    <recommendedName>
        <fullName evidence="5">Sodium/bile acid cotransporter</fullName>
    </recommendedName>
</protein>
<keyword evidence="2" id="KW-0472">Membrane</keyword>
<keyword evidence="2" id="KW-1133">Transmembrane helix</keyword>
<comment type="caution">
    <text evidence="3">The sequence shown here is derived from an EMBL/GenBank/DDBJ whole genome shotgun (WGS) entry which is preliminary data.</text>
</comment>
<keyword evidence="4" id="KW-1185">Reference proteome</keyword>
<feature type="transmembrane region" description="Helical" evidence="2">
    <location>
        <begin position="72"/>
        <end position="94"/>
    </location>
</feature>
<dbReference type="EMBL" id="BPLQ01008396">
    <property type="protein sequence ID" value="GIY37018.1"/>
    <property type="molecule type" value="Genomic_DNA"/>
</dbReference>
<evidence type="ECO:0000313" key="3">
    <source>
        <dbReference type="EMBL" id="GIY37018.1"/>
    </source>
</evidence>
<proteinExistence type="inferred from homology"/>
<feature type="transmembrane region" description="Helical" evidence="2">
    <location>
        <begin position="299"/>
        <end position="324"/>
    </location>
</feature>